<sequence length="85" mass="9687">MGVNSSWSTTTKIPLNYKKSQLILFLFIFVFSTQKLVYSQQKHQPSIKLVEPIARLLENGPVAQRLPETTCPTPSTEKGENINFY</sequence>
<dbReference type="EMBL" id="CAVMJV010000007">
    <property type="protein sequence ID" value="CAK5035434.1"/>
    <property type="molecule type" value="Genomic_DNA"/>
</dbReference>
<dbReference type="Proteomes" id="UP001497535">
    <property type="component" value="Unassembled WGS sequence"/>
</dbReference>
<comment type="caution">
    <text evidence="1">The sequence shown here is derived from an EMBL/GenBank/DDBJ whole genome shotgun (WGS) entry which is preliminary data.</text>
</comment>
<evidence type="ECO:0000313" key="2">
    <source>
        <dbReference type="Proteomes" id="UP001497535"/>
    </source>
</evidence>
<organism evidence="1 2">
    <name type="scientific">Meloidogyne enterolobii</name>
    <name type="common">Root-knot nematode worm</name>
    <name type="synonym">Meloidogyne mayaguensis</name>
    <dbReference type="NCBI Taxonomy" id="390850"/>
    <lineage>
        <taxon>Eukaryota</taxon>
        <taxon>Metazoa</taxon>
        <taxon>Ecdysozoa</taxon>
        <taxon>Nematoda</taxon>
        <taxon>Chromadorea</taxon>
        <taxon>Rhabditida</taxon>
        <taxon>Tylenchina</taxon>
        <taxon>Tylenchomorpha</taxon>
        <taxon>Tylenchoidea</taxon>
        <taxon>Meloidogynidae</taxon>
        <taxon>Meloidogyninae</taxon>
        <taxon>Meloidogyne</taxon>
    </lineage>
</organism>
<accession>A0ACB0Y7G5</accession>
<proteinExistence type="predicted"/>
<evidence type="ECO:0000313" key="1">
    <source>
        <dbReference type="EMBL" id="CAK5035434.1"/>
    </source>
</evidence>
<reference evidence="1" key="1">
    <citation type="submission" date="2023-11" db="EMBL/GenBank/DDBJ databases">
        <authorList>
            <person name="Poullet M."/>
        </authorList>
    </citation>
    <scope>NUCLEOTIDE SEQUENCE</scope>
    <source>
        <strain evidence="1">E1834</strain>
    </source>
</reference>
<name>A0ACB0Y7G5_MELEN</name>
<keyword evidence="2" id="KW-1185">Reference proteome</keyword>
<gene>
    <name evidence="1" type="ORF">MENTE1834_LOCUS8754</name>
</gene>
<protein>
    <submittedName>
        <fullName evidence="1">Uncharacterized protein</fullName>
    </submittedName>
</protein>